<evidence type="ECO:0000256" key="1">
    <source>
        <dbReference type="SAM" id="MobiDB-lite"/>
    </source>
</evidence>
<dbReference type="Pfam" id="PF09481">
    <property type="entry name" value="CRISPR_Cse1"/>
    <property type="match status" value="1"/>
</dbReference>
<sequence>MPDGSSQELSLRELFDGEHPALRVRGDSPTQDYAVLRLVLAITWRAHRTDEVLADVHDPYRFDDWWEETFAQARSGARDEVVLEYLEQHAERFDLLHPQTPFLQVPDLDTAKSTRLPVRRIVPEAEQDYFTTRAGHELDSLTLAEAARWSVHLQAYDYSGIKSGALGDPRVKGGKGYPIGQGWTGLTGGVVVHGRSLRETLVLNTPARLVMSTDTAADLPAWERQPDDATERPSTAPTGPCDLLTWQSRRLRLFVEDGRVTSVLVSNGDKIPEAGANILADPMTPYRYSANKSKKGSPVFYPRPHDAEQTVWRSLEPLLVREGVIVDLPGGGRAKGAQPPKAPATITALTELRNEGLLTEEPLTVELVSVHYGPQAASVSHVVSTLLELPRSVLTSRSPQLTEVLLSAGRGAREASVRYGRYVGNLLTAAGGDYVYQAEAAAGVLDTLEPAFRSWLVTVDTRDPDGSLATWFRLVEHQVLDMAATRLSGAGPKALAGRVVDQGGSSRIISAGTAFQRLQHDLHALLPQPVLNKEKAHD</sequence>
<dbReference type="Proteomes" id="UP000273001">
    <property type="component" value="Chromosome"/>
</dbReference>
<evidence type="ECO:0000313" key="2">
    <source>
        <dbReference type="EMBL" id="AYD90865.1"/>
    </source>
</evidence>
<evidence type="ECO:0000313" key="3">
    <source>
        <dbReference type="Proteomes" id="UP000273001"/>
    </source>
</evidence>
<proteinExistence type="predicted"/>
<name>A0ABN5PR47_9ACTO</name>
<reference evidence="2 3" key="1">
    <citation type="submission" date="2018-09" db="EMBL/GenBank/DDBJ databases">
        <authorList>
            <person name="Li J."/>
        </authorList>
    </citation>
    <scope>NUCLEOTIDE SEQUENCE [LARGE SCALE GENOMIC DNA]</scope>
    <source>
        <strain evidence="2 3">2129</strain>
    </source>
</reference>
<keyword evidence="3" id="KW-1185">Reference proteome</keyword>
<dbReference type="EMBL" id="CP032514">
    <property type="protein sequence ID" value="AYD90865.1"/>
    <property type="molecule type" value="Genomic_DNA"/>
</dbReference>
<accession>A0ABN5PR47</accession>
<dbReference type="NCBIfam" id="TIGR02547">
    <property type="entry name" value="casA_cse1"/>
    <property type="match status" value="1"/>
</dbReference>
<protein>
    <submittedName>
        <fullName evidence="2">Type I-E CRISPR-associated protein Cse1/CasA</fullName>
    </submittedName>
</protein>
<gene>
    <name evidence="2" type="primary">casA</name>
    <name evidence="2" type="ORF">D5R93_06920</name>
</gene>
<feature type="region of interest" description="Disordered" evidence="1">
    <location>
        <begin position="221"/>
        <end position="241"/>
    </location>
</feature>
<organism evidence="2 3">
    <name type="scientific">Actinomyces lilanjuaniae</name>
    <dbReference type="NCBI Taxonomy" id="2321394"/>
    <lineage>
        <taxon>Bacteria</taxon>
        <taxon>Bacillati</taxon>
        <taxon>Actinomycetota</taxon>
        <taxon>Actinomycetes</taxon>
        <taxon>Actinomycetales</taxon>
        <taxon>Actinomycetaceae</taxon>
        <taxon>Actinomyces</taxon>
    </lineage>
</organism>
<dbReference type="InterPro" id="IPR013381">
    <property type="entry name" value="CRISPR-assoc_prot_Cse1"/>
</dbReference>
<dbReference type="Gene3D" id="1.10.132.100">
    <property type="match status" value="1"/>
</dbReference>